<name>A0A431FX69_CAMJU</name>
<dbReference type="InterPro" id="IPR038577">
    <property type="entry name" value="GT10-like_C_sf"/>
</dbReference>
<comment type="caution">
    <text evidence="1">The sequence shown here is derived from an EMBL/GenBank/DDBJ whole genome shotgun (WGS) entry which is preliminary data.</text>
</comment>
<dbReference type="RefSeq" id="WP_126236975.1">
    <property type="nucleotide sequence ID" value="NZ_PRAF01000001.1"/>
</dbReference>
<dbReference type="EMBL" id="PRCE01000033">
    <property type="protein sequence ID" value="RTJ98184.1"/>
    <property type="molecule type" value="Genomic_DNA"/>
</dbReference>
<dbReference type="Gene3D" id="3.40.50.11660">
    <property type="entry name" value="Glycosyl transferase family 10, C-terminal domain"/>
    <property type="match status" value="1"/>
</dbReference>
<gene>
    <name evidence="1" type="ORF">C3H48_05145</name>
</gene>
<organism evidence="1 2">
    <name type="scientific">Campylobacter jejuni</name>
    <dbReference type="NCBI Taxonomy" id="197"/>
    <lineage>
        <taxon>Bacteria</taxon>
        <taxon>Pseudomonadati</taxon>
        <taxon>Campylobacterota</taxon>
        <taxon>Epsilonproteobacteria</taxon>
        <taxon>Campylobacterales</taxon>
        <taxon>Campylobacteraceae</taxon>
        <taxon>Campylobacter</taxon>
    </lineage>
</organism>
<protein>
    <recommendedName>
        <fullName evidence="3">Glycosyltransferase</fullName>
    </recommendedName>
</protein>
<evidence type="ECO:0000313" key="2">
    <source>
        <dbReference type="Proteomes" id="UP000286791"/>
    </source>
</evidence>
<sequence>MRIKFIQNMIDKIRNKQGKIHHKVYGSIYLPWYEQNAIISNLKPKIYNQSGLPMDIFFIRDKHFAHNPYGCANSKVENKYFLWDRFNFSLDTHFYTGESILETMGRPSKKIAWILEPRSICEKPYKILEKNKILSSEFQYIITHDEKLLNQYSHAKMIYTMGVWCYTDINDPLQYTEDKFKIKNKNISMVVSGKQLTPLHIVRNTLADKVREIGEEMVDVFGAYVNRPICFKSESLDKYRYQIVVENEISTYYFTEKILDCFISMCIPIYIGATKIGDFFNLDGIIEISPNDIDRIEYVLKQCNEKDYEERLAAIKDNYYRALKYINCENHLYEQLFIG</sequence>
<evidence type="ECO:0008006" key="3">
    <source>
        <dbReference type="Google" id="ProtNLM"/>
    </source>
</evidence>
<reference evidence="1 2" key="1">
    <citation type="journal article" date="2019" name="Appl. Environ. Microbiol.">
        <title>Population genetics and characterization of Campylobacter jejuni isolates in western jackdaws and game birds in Finland.</title>
        <authorList>
            <person name="Kovanen S."/>
            <person name="Rossi M."/>
            <person name="Pohja-Mykra M."/>
            <person name="Nieminen T."/>
            <person name="Raunio-Saarnisto M."/>
            <person name="Sauvala M."/>
            <person name="Fredriksson-Ahomaa M."/>
            <person name="Hanninen M.L."/>
            <person name="Kivisto R."/>
        </authorList>
    </citation>
    <scope>NUCLEOTIDE SEQUENCE [LARGE SCALE GENOMIC DNA]</scope>
    <source>
        <strain evidence="1 2">CB304</strain>
    </source>
</reference>
<dbReference type="AlphaFoldDB" id="A0A431FX69"/>
<accession>A0A431FX69</accession>
<dbReference type="Proteomes" id="UP000286791">
    <property type="component" value="Unassembled WGS sequence"/>
</dbReference>
<evidence type="ECO:0000313" key="1">
    <source>
        <dbReference type="EMBL" id="RTJ98184.1"/>
    </source>
</evidence>
<dbReference type="SUPFAM" id="SSF53756">
    <property type="entry name" value="UDP-Glycosyltransferase/glycogen phosphorylase"/>
    <property type="match status" value="1"/>
</dbReference>
<proteinExistence type="predicted"/>